<evidence type="ECO:0000313" key="3">
    <source>
        <dbReference type="Proteomes" id="UP001596066"/>
    </source>
</evidence>
<name>A0ABW0VDT0_9ACTN</name>
<feature type="transmembrane region" description="Helical" evidence="1">
    <location>
        <begin position="94"/>
        <end position="112"/>
    </location>
</feature>
<dbReference type="Proteomes" id="UP001596066">
    <property type="component" value="Unassembled WGS sequence"/>
</dbReference>
<accession>A0ABW0VDT0</accession>
<dbReference type="EMBL" id="JBHSOC010000039">
    <property type="protein sequence ID" value="MFC5643947.1"/>
    <property type="molecule type" value="Genomic_DNA"/>
</dbReference>
<proteinExistence type="predicted"/>
<feature type="transmembrane region" description="Helical" evidence="1">
    <location>
        <begin position="124"/>
        <end position="143"/>
    </location>
</feature>
<comment type="caution">
    <text evidence="2">The sequence shown here is derived from an EMBL/GenBank/DDBJ whole genome shotgun (WGS) entry which is preliminary data.</text>
</comment>
<keyword evidence="1" id="KW-1133">Transmembrane helix</keyword>
<evidence type="ECO:0000313" key="2">
    <source>
        <dbReference type="EMBL" id="MFC5643947.1"/>
    </source>
</evidence>
<feature type="transmembrane region" description="Helical" evidence="1">
    <location>
        <begin position="36"/>
        <end position="55"/>
    </location>
</feature>
<keyword evidence="1" id="KW-0472">Membrane</keyword>
<feature type="transmembrane region" description="Helical" evidence="1">
    <location>
        <begin position="67"/>
        <end position="87"/>
    </location>
</feature>
<keyword evidence="3" id="KW-1185">Reference proteome</keyword>
<protein>
    <recommendedName>
        <fullName evidence="4">MFS transporter</fullName>
    </recommendedName>
</protein>
<organism evidence="2 3">
    <name type="scientific">Kitasatospora cinereorecta</name>
    <dbReference type="NCBI Taxonomy" id="285560"/>
    <lineage>
        <taxon>Bacteria</taxon>
        <taxon>Bacillati</taxon>
        <taxon>Actinomycetota</taxon>
        <taxon>Actinomycetes</taxon>
        <taxon>Kitasatosporales</taxon>
        <taxon>Streptomycetaceae</taxon>
        <taxon>Kitasatospora</taxon>
    </lineage>
</organism>
<dbReference type="RefSeq" id="WP_346144737.1">
    <property type="nucleotide sequence ID" value="NZ_BAAAUA010000018.1"/>
</dbReference>
<evidence type="ECO:0008006" key="4">
    <source>
        <dbReference type="Google" id="ProtNLM"/>
    </source>
</evidence>
<keyword evidence="1" id="KW-0812">Transmembrane</keyword>
<gene>
    <name evidence="2" type="ORF">ACFPZF_21610</name>
</gene>
<evidence type="ECO:0000256" key="1">
    <source>
        <dbReference type="SAM" id="Phobius"/>
    </source>
</evidence>
<sequence length="193" mass="21583">MAEGPAPCPRCGHVDLTDLFGEDFQQRAARRRQRGLAVLVACCAALLPWIGYLAVSLPAHYESKQWRAAWVGFDVALLLTLAATAWYGWRRRQLMIPFAITAAALLLCDAWFDVTLSWGTDDFTAALATALLVELPLAALLLLRVRQILRVVLRVYWHLAHLPGEPPPLHRARLLTAVADPTERAPIRGERRF</sequence>
<reference evidence="3" key="1">
    <citation type="journal article" date="2019" name="Int. J. Syst. Evol. Microbiol.">
        <title>The Global Catalogue of Microorganisms (GCM) 10K type strain sequencing project: providing services to taxonomists for standard genome sequencing and annotation.</title>
        <authorList>
            <consortium name="The Broad Institute Genomics Platform"/>
            <consortium name="The Broad Institute Genome Sequencing Center for Infectious Disease"/>
            <person name="Wu L."/>
            <person name="Ma J."/>
        </authorList>
    </citation>
    <scope>NUCLEOTIDE SEQUENCE [LARGE SCALE GENOMIC DNA]</scope>
    <source>
        <strain evidence="3">CGMCC 4.1622</strain>
    </source>
</reference>